<dbReference type="AlphaFoldDB" id="A0ABD0WTJ6"/>
<dbReference type="PROSITE" id="PS50237">
    <property type="entry name" value="HECT"/>
    <property type="match status" value="1"/>
</dbReference>
<dbReference type="InterPro" id="IPR035983">
    <property type="entry name" value="Hect_E3_ubiquitin_ligase"/>
</dbReference>
<reference evidence="5 6" key="1">
    <citation type="submission" date="2024-06" db="EMBL/GenBank/DDBJ databases">
        <authorList>
            <person name="Pan Q."/>
            <person name="Wen M."/>
            <person name="Jouanno E."/>
            <person name="Zahm M."/>
            <person name="Klopp C."/>
            <person name="Cabau C."/>
            <person name="Louis A."/>
            <person name="Berthelot C."/>
            <person name="Parey E."/>
            <person name="Roest Crollius H."/>
            <person name="Montfort J."/>
            <person name="Robinson-Rechavi M."/>
            <person name="Bouchez O."/>
            <person name="Lampietro C."/>
            <person name="Lopez Roques C."/>
            <person name="Donnadieu C."/>
            <person name="Postlethwait J."/>
            <person name="Bobe J."/>
            <person name="Verreycken H."/>
            <person name="Guiguen Y."/>
        </authorList>
    </citation>
    <scope>NUCLEOTIDE SEQUENCE [LARGE SCALE GENOMIC DNA]</scope>
    <source>
        <strain evidence="5">Up_M1</strain>
        <tissue evidence="5">Testis</tissue>
    </source>
</reference>
<feature type="domain" description="HECT" evidence="4">
    <location>
        <begin position="47"/>
        <end position="78"/>
    </location>
</feature>
<dbReference type="SUPFAM" id="SSF56204">
    <property type="entry name" value="Hect, E3 ligase catalytic domain"/>
    <property type="match status" value="1"/>
</dbReference>
<accession>A0ABD0WTJ6</accession>
<name>A0ABD0WTJ6_UMBPY</name>
<dbReference type="GO" id="GO:0016740">
    <property type="term" value="F:transferase activity"/>
    <property type="evidence" value="ECO:0007669"/>
    <property type="project" value="UniProtKB-KW"/>
</dbReference>
<protein>
    <recommendedName>
        <fullName evidence="4">HECT domain-containing protein</fullName>
    </recommendedName>
</protein>
<evidence type="ECO:0000313" key="6">
    <source>
        <dbReference type="Proteomes" id="UP001557470"/>
    </source>
</evidence>
<evidence type="ECO:0000313" key="5">
    <source>
        <dbReference type="EMBL" id="KAL0965938.1"/>
    </source>
</evidence>
<dbReference type="InterPro" id="IPR000569">
    <property type="entry name" value="HECT_dom"/>
</dbReference>
<keyword evidence="1" id="KW-0808">Transferase</keyword>
<proteinExistence type="predicted"/>
<organism evidence="5 6">
    <name type="scientific">Umbra pygmaea</name>
    <name type="common">Eastern mudminnow</name>
    <dbReference type="NCBI Taxonomy" id="75934"/>
    <lineage>
        <taxon>Eukaryota</taxon>
        <taxon>Metazoa</taxon>
        <taxon>Chordata</taxon>
        <taxon>Craniata</taxon>
        <taxon>Vertebrata</taxon>
        <taxon>Euteleostomi</taxon>
        <taxon>Actinopterygii</taxon>
        <taxon>Neopterygii</taxon>
        <taxon>Teleostei</taxon>
        <taxon>Protacanthopterygii</taxon>
        <taxon>Esociformes</taxon>
        <taxon>Umbridae</taxon>
        <taxon>Umbra</taxon>
    </lineage>
</organism>
<dbReference type="EMBL" id="JAGEUA010000009">
    <property type="protein sequence ID" value="KAL0965938.1"/>
    <property type="molecule type" value="Genomic_DNA"/>
</dbReference>
<keyword evidence="2 3" id="KW-0833">Ubl conjugation pathway</keyword>
<dbReference type="Proteomes" id="UP001557470">
    <property type="component" value="Unassembled WGS sequence"/>
</dbReference>
<comment type="caution">
    <text evidence="5">The sequence shown here is derived from an EMBL/GenBank/DDBJ whole genome shotgun (WGS) entry which is preliminary data.</text>
</comment>
<evidence type="ECO:0000256" key="3">
    <source>
        <dbReference type="PROSITE-ProRule" id="PRU00104"/>
    </source>
</evidence>
<dbReference type="Gene3D" id="3.90.1750.10">
    <property type="entry name" value="Hect, E3 ligase catalytic domains"/>
    <property type="match status" value="1"/>
</dbReference>
<gene>
    <name evidence="5" type="ORF">UPYG_G00288230</name>
</gene>
<comment type="caution">
    <text evidence="3">Lacks conserved residue(s) required for the propagation of feature annotation.</text>
</comment>
<keyword evidence="6" id="KW-1185">Reference proteome</keyword>
<evidence type="ECO:0000259" key="4">
    <source>
        <dbReference type="PROSITE" id="PS50237"/>
    </source>
</evidence>
<sequence length="232" mass="26034">MPMADLSSEDDILQLLANQVDSSKDFKICITRDDLVQRGFLQWQRQKKGSPVNKLNVTFIGEAGIDTGALSKEFLTEMMNGIERRLFEGSGKKGKSPVYSISDLENGFYRTAGEVFSVSLAQGGPAPCFFRNWCFQFLATGDVDTLQLTKDDVDDHEYSSLLERVVEAETDLTKLTEEIVSCGYTGLVKLDRKDSIIRAIVLHATMRLTPILQQIRKGMKVYNLVELMGRHP</sequence>
<evidence type="ECO:0000256" key="2">
    <source>
        <dbReference type="ARBA" id="ARBA00022786"/>
    </source>
</evidence>
<feature type="non-terminal residue" evidence="5">
    <location>
        <position position="232"/>
    </location>
</feature>
<evidence type="ECO:0000256" key="1">
    <source>
        <dbReference type="ARBA" id="ARBA00022679"/>
    </source>
</evidence>